<proteinExistence type="inferred from homology"/>
<dbReference type="Gene3D" id="2.60.40.3210">
    <property type="entry name" value="Zona pellucida, ZP-N domain"/>
    <property type="match status" value="1"/>
</dbReference>
<dbReference type="GO" id="GO:0005886">
    <property type="term" value="C:plasma membrane"/>
    <property type="evidence" value="ECO:0007669"/>
    <property type="project" value="UniProtKB-SubCell"/>
</dbReference>
<dbReference type="InterPro" id="IPR048290">
    <property type="entry name" value="ZP_chr"/>
</dbReference>
<evidence type="ECO:0000256" key="6">
    <source>
        <dbReference type="ARBA" id="ARBA00022530"/>
    </source>
</evidence>
<reference evidence="16" key="3">
    <citation type="submission" date="2025-09" db="UniProtKB">
        <authorList>
            <consortium name="Ensembl"/>
        </authorList>
    </citation>
    <scope>IDENTIFICATION</scope>
</reference>
<evidence type="ECO:0000256" key="9">
    <source>
        <dbReference type="ARBA" id="ARBA00022729"/>
    </source>
</evidence>
<keyword evidence="17" id="KW-1185">Reference proteome</keyword>
<reference evidence="16" key="1">
    <citation type="submission" date="2021-06" db="EMBL/GenBank/DDBJ databases">
        <authorList>
            <consortium name="Wellcome Sanger Institute Data Sharing"/>
        </authorList>
    </citation>
    <scope>NUCLEOTIDE SEQUENCE [LARGE SCALE GENOMIC DNA]</scope>
</reference>
<dbReference type="PANTHER" id="PTHR11576">
    <property type="entry name" value="ZONA PELLUCIDA SPERM-BINDING PROTEIN 3"/>
    <property type="match status" value="1"/>
</dbReference>
<comment type="subcellular location">
    <subcellularLocation>
        <location evidence="1">Secreted</location>
        <location evidence="1">Extracellular space</location>
        <location evidence="1">Extracellular matrix</location>
    </subcellularLocation>
    <subcellularLocation>
        <location evidence="14">Zona pellucida</location>
    </subcellularLocation>
    <subcellularLocation>
        <location evidence="14">Cell membrane</location>
        <topology evidence="14">Single-pass type I membrane protein</topology>
    </subcellularLocation>
</comment>
<feature type="domain" description="ZP" evidence="15">
    <location>
        <begin position="63"/>
        <end position="323"/>
    </location>
</feature>
<keyword evidence="4 14" id="KW-1003">Cell membrane</keyword>
<dbReference type="InterPro" id="IPR055355">
    <property type="entry name" value="ZP-C"/>
</dbReference>
<dbReference type="GO" id="GO:0035803">
    <property type="term" value="P:egg coat formation"/>
    <property type="evidence" value="ECO:0007669"/>
    <property type="project" value="UniProtKB-UniRule"/>
</dbReference>
<keyword evidence="8 14" id="KW-0812">Transmembrane</keyword>
<dbReference type="GO" id="GO:0035804">
    <property type="term" value="F:structural constituent of egg coat"/>
    <property type="evidence" value="ECO:0007669"/>
    <property type="project" value="UniProtKB-UniRule"/>
</dbReference>
<comment type="function">
    <text evidence="14">Component of the zona pellucida, an extracellular matrix surrounding oocytes which mediates sperm binding, induction of the acrosome reaction and prevents post-fertilization polyspermy. The zona pellucida is composed of 3 to 4 glycoproteins, ZP1, ZP2, ZP3, and ZP4. ZP3 is essential for sperm binding and zona matrix formation.</text>
</comment>
<dbReference type="FunFam" id="2.60.40.3210:FF:000001">
    <property type="entry name" value="Zona pellucida sperm-binding protein 3"/>
    <property type="match status" value="1"/>
</dbReference>
<dbReference type="AlphaFoldDB" id="A0A8C4SEL0"/>
<keyword evidence="10 14" id="KW-1133">Transmembrane helix</keyword>
<dbReference type="GO" id="GO:0032190">
    <property type="term" value="F:acrosin binding"/>
    <property type="evidence" value="ECO:0007669"/>
    <property type="project" value="TreeGrafter"/>
</dbReference>
<feature type="signal peptide" evidence="14">
    <location>
        <begin position="1"/>
        <end position="25"/>
    </location>
</feature>
<evidence type="ECO:0000313" key="16">
    <source>
        <dbReference type="Ensembl" id="ENSECRP00000013461.1"/>
    </source>
</evidence>
<comment type="similarity">
    <text evidence="2 14">Belongs to the ZP domain family. ZPC subfamily.</text>
</comment>
<dbReference type="SMART" id="SM00241">
    <property type="entry name" value="ZP"/>
    <property type="match status" value="1"/>
</dbReference>
<dbReference type="Pfam" id="PF23344">
    <property type="entry name" value="ZP-N"/>
    <property type="match status" value="1"/>
</dbReference>
<dbReference type="PANTHER" id="PTHR11576:SF2">
    <property type="entry name" value="ZONA PELLUCIDA SPERM-BINDING PROTEIN 3"/>
    <property type="match status" value="1"/>
</dbReference>
<dbReference type="PROSITE" id="PS51034">
    <property type="entry name" value="ZP_2"/>
    <property type="match status" value="1"/>
</dbReference>
<dbReference type="Gene3D" id="2.60.40.4100">
    <property type="entry name" value="Zona pellucida, ZP-C domain"/>
    <property type="match status" value="1"/>
</dbReference>
<accession>A0A8C4SEL0</accession>
<comment type="PTM">
    <text evidence="14">Proteolytically cleaved before the transmembrane segment to yield the secreted ectodomain incorporated in the zona pellucida.</text>
</comment>
<dbReference type="GeneTree" id="ENSGT01030000234567"/>
<evidence type="ECO:0000256" key="12">
    <source>
        <dbReference type="ARBA" id="ARBA00023157"/>
    </source>
</evidence>
<keyword evidence="7 14" id="KW-0165">Cleavage on pair of basic residues</keyword>
<keyword evidence="5 14" id="KW-0964">Secreted</keyword>
<evidence type="ECO:0000256" key="4">
    <source>
        <dbReference type="ARBA" id="ARBA00022475"/>
    </source>
</evidence>
<evidence type="ECO:0000256" key="13">
    <source>
        <dbReference type="ARBA" id="ARBA00023180"/>
    </source>
</evidence>
<name>A0A8C4SEL0_ERPCA</name>
<evidence type="ECO:0000256" key="8">
    <source>
        <dbReference type="ARBA" id="ARBA00022692"/>
    </source>
</evidence>
<organism evidence="16 17">
    <name type="scientific">Erpetoichthys calabaricus</name>
    <name type="common">Rope fish</name>
    <name type="synonym">Calamoichthys calabaricus</name>
    <dbReference type="NCBI Taxonomy" id="27687"/>
    <lineage>
        <taxon>Eukaryota</taxon>
        <taxon>Metazoa</taxon>
        <taxon>Chordata</taxon>
        <taxon>Craniata</taxon>
        <taxon>Vertebrata</taxon>
        <taxon>Euteleostomi</taxon>
        <taxon>Actinopterygii</taxon>
        <taxon>Polypteriformes</taxon>
        <taxon>Polypteridae</taxon>
        <taxon>Erpetoichthys</taxon>
    </lineage>
</organism>
<sequence>MGCSALCLLLLAFGLPSLYFSDVSAAFAFRGSKLPSKGYKAVVIQSKDWAQQRAASPQTVSAVCTESEVIVTINPDLFGTRHPVQASDLTLGGCGVTSQVSTPPAFVIEGLLQGCGGILTMSADEMVYSFTLDYSPSPIPGIPIVRSNPAVVQIECHYPRYQNVSSNAFNPTWVPYTSTKSAEDILGFSLIIMNSDWSGPSSSNTFYLGDLINLQASVDNTNHVPLRIFVDNCVASPASDGSTPTYAFIGNHGCFIDGQLTNSSSQFITPRVASSTLQFELDAFRFFDVPTSSIFITCNLTVTLASQGIDSLNKACSYIPGLSMWTSVDGSDLVCSCCDTNCVASLPGRKKAEKRKQRPRRSALTIPAEWEKTLIVGPLFLKGKPRPVLSEHLAAKEAQPSELFTGSFVLMLGSVVGVLALACSTFLGFFLYRKHF</sequence>
<evidence type="ECO:0000256" key="5">
    <source>
        <dbReference type="ARBA" id="ARBA00022525"/>
    </source>
</evidence>
<evidence type="ECO:0000256" key="2">
    <source>
        <dbReference type="ARBA" id="ARBA00006735"/>
    </source>
</evidence>
<keyword evidence="6 14" id="KW-0272">Extracellular matrix</keyword>
<dbReference type="Pfam" id="PF00100">
    <property type="entry name" value="Zona_pellucida"/>
    <property type="match status" value="1"/>
</dbReference>
<keyword evidence="13" id="KW-0325">Glycoprotein</keyword>
<evidence type="ECO:0000256" key="1">
    <source>
        <dbReference type="ARBA" id="ARBA00004498"/>
    </source>
</evidence>
<gene>
    <name evidence="16" type="primary">LOC114648948</name>
</gene>
<feature type="chain" id="PRO_5034402144" description="Zona pellucida sperm-binding protein 3" evidence="14">
    <location>
        <begin position="26"/>
        <end position="436"/>
    </location>
</feature>
<dbReference type="FunFam" id="2.60.40.4100:FF:000002">
    <property type="entry name" value="Zona pellucida sperm-binding protein 3"/>
    <property type="match status" value="1"/>
</dbReference>
<dbReference type="InterPro" id="IPR042235">
    <property type="entry name" value="ZP-C_dom"/>
</dbReference>
<comment type="domain">
    <text evidence="14">The ZP domain is involved in the polymerization of the ZP proteins to form the zona pellucida.</text>
</comment>
<dbReference type="GO" id="GO:0035805">
    <property type="term" value="C:egg coat"/>
    <property type="evidence" value="ECO:0007669"/>
    <property type="project" value="UniProtKB-SubCell"/>
</dbReference>
<evidence type="ECO:0000313" key="17">
    <source>
        <dbReference type="Proteomes" id="UP000694620"/>
    </source>
</evidence>
<keyword evidence="11 14" id="KW-0472">Membrane</keyword>
<protein>
    <recommendedName>
        <fullName evidence="3 14">Zona pellucida sperm-binding protein 3</fullName>
    </recommendedName>
</protein>
<reference evidence="16" key="2">
    <citation type="submission" date="2025-08" db="UniProtKB">
        <authorList>
            <consortium name="Ensembl"/>
        </authorList>
    </citation>
    <scope>IDENTIFICATION</scope>
</reference>
<dbReference type="GO" id="GO:0007339">
    <property type="term" value="P:binding of sperm to zona pellucida"/>
    <property type="evidence" value="ECO:0007669"/>
    <property type="project" value="UniProtKB-UniRule"/>
</dbReference>
<dbReference type="Ensembl" id="ENSECRT00000013695.1">
    <property type="protein sequence ID" value="ENSECRP00000013461.1"/>
    <property type="gene ID" value="ENSECRG00000008914.1"/>
</dbReference>
<evidence type="ECO:0000256" key="11">
    <source>
        <dbReference type="ARBA" id="ARBA00023136"/>
    </source>
</evidence>
<evidence type="ECO:0000256" key="14">
    <source>
        <dbReference type="RuleBase" id="RU367066"/>
    </source>
</evidence>
<evidence type="ECO:0000256" key="3">
    <source>
        <dbReference type="ARBA" id="ARBA00017980"/>
    </source>
</evidence>
<dbReference type="GO" id="GO:2000344">
    <property type="term" value="P:positive regulation of acrosome reaction"/>
    <property type="evidence" value="ECO:0007669"/>
    <property type="project" value="UniProtKB-UniRule"/>
</dbReference>
<keyword evidence="9 14" id="KW-0732">Signal</keyword>
<dbReference type="InterPro" id="IPR001507">
    <property type="entry name" value="ZP_dom"/>
</dbReference>
<feature type="transmembrane region" description="Helical" evidence="14">
    <location>
        <begin position="408"/>
        <end position="432"/>
    </location>
</feature>
<dbReference type="InterPro" id="IPR055356">
    <property type="entry name" value="ZP-N"/>
</dbReference>
<evidence type="ECO:0000256" key="7">
    <source>
        <dbReference type="ARBA" id="ARBA00022685"/>
    </source>
</evidence>
<dbReference type="Proteomes" id="UP000694620">
    <property type="component" value="Chromosome 3"/>
</dbReference>
<keyword evidence="12 14" id="KW-1015">Disulfide bond</keyword>
<evidence type="ECO:0000259" key="15">
    <source>
        <dbReference type="PROSITE" id="PS51034"/>
    </source>
</evidence>
<evidence type="ECO:0000256" key="10">
    <source>
        <dbReference type="ARBA" id="ARBA00022989"/>
    </source>
</evidence>
<dbReference type="PRINTS" id="PR00023">
    <property type="entry name" value="ZPELLUCIDA"/>
</dbReference>